<evidence type="ECO:0000256" key="1">
    <source>
        <dbReference type="SAM" id="MobiDB-lite"/>
    </source>
</evidence>
<feature type="region of interest" description="Disordered" evidence="1">
    <location>
        <begin position="191"/>
        <end position="242"/>
    </location>
</feature>
<protein>
    <submittedName>
        <fullName evidence="3">Uncharacterized protein LOC109131236</fullName>
    </submittedName>
</protein>
<gene>
    <name evidence="3" type="primary">LOC109131236</name>
</gene>
<dbReference type="PANTHER" id="PTHR47481:SF10">
    <property type="entry name" value="COPIA-LIKE POLYPROTEIN_RETROTRANSPOSON"/>
    <property type="match status" value="1"/>
</dbReference>
<organism evidence="2 3">
    <name type="scientific">Camelina sativa</name>
    <name type="common">False flax</name>
    <name type="synonym">Myagrum sativum</name>
    <dbReference type="NCBI Taxonomy" id="90675"/>
    <lineage>
        <taxon>Eukaryota</taxon>
        <taxon>Viridiplantae</taxon>
        <taxon>Streptophyta</taxon>
        <taxon>Embryophyta</taxon>
        <taxon>Tracheophyta</taxon>
        <taxon>Spermatophyta</taxon>
        <taxon>Magnoliopsida</taxon>
        <taxon>eudicotyledons</taxon>
        <taxon>Gunneridae</taxon>
        <taxon>Pentapetalae</taxon>
        <taxon>rosids</taxon>
        <taxon>malvids</taxon>
        <taxon>Brassicales</taxon>
        <taxon>Brassicaceae</taxon>
        <taxon>Camelineae</taxon>
        <taxon>Camelina</taxon>
    </lineage>
</organism>
<name>A0ABM1REN7_CAMSA</name>
<accession>A0ABM1REN7</accession>
<sequence>MLLGFVTGATPRPSPTMVVQTGDRVAEVSNPKFMRWMHADQLVMAWLVGSLSESALKSVYGLRSSSEVWFSLAKRYDRVSTTRKLDLQKKVYVIDKLGKSMAVYLAEIKSLCDQLDSIGSPLSEHEKISRVLTGLGREYESICTVIEESMETYPGPCFDDVVFKLTNFEDKIKAYEAATAVTLHQTFYTNKNENSHSYSSNNNGSYSNRGGHSRGGRSNRGRAQSRGSHSRGGRGYSTQGREEYYNNDFAQALAAMRLSDQEYSAGQEWISDTGATAHITNSTVALQNAQLYAGTDSVIVGNGEFLPITHVGSTILQGSADKTAPHDRKEGQ</sequence>
<reference evidence="2" key="1">
    <citation type="journal article" date="2014" name="Nat. Commun.">
        <title>The emerging biofuel crop Camelina sativa retains a highly undifferentiated hexaploid genome structure.</title>
        <authorList>
            <person name="Kagale S."/>
            <person name="Koh C."/>
            <person name="Nixon J."/>
            <person name="Bollina V."/>
            <person name="Clarke W.E."/>
            <person name="Tuteja R."/>
            <person name="Spillane C."/>
            <person name="Robinson S.J."/>
            <person name="Links M.G."/>
            <person name="Clarke C."/>
            <person name="Higgins E.E."/>
            <person name="Huebert T."/>
            <person name="Sharpe A.G."/>
            <person name="Parkin I.A."/>
        </authorList>
    </citation>
    <scope>NUCLEOTIDE SEQUENCE [LARGE SCALE GENOMIC DNA]</scope>
    <source>
        <strain evidence="2">cv. DH55</strain>
    </source>
</reference>
<proteinExistence type="predicted"/>
<dbReference type="Proteomes" id="UP000694864">
    <property type="component" value="Chromosome 20"/>
</dbReference>
<dbReference type="RefSeq" id="XP_019097475.1">
    <property type="nucleotide sequence ID" value="XM_019241930.1"/>
</dbReference>
<dbReference type="Pfam" id="PF14223">
    <property type="entry name" value="Retrotran_gag_2"/>
    <property type="match status" value="1"/>
</dbReference>
<feature type="compositionally biased region" description="Basic residues" evidence="1">
    <location>
        <begin position="211"/>
        <end position="220"/>
    </location>
</feature>
<reference evidence="3" key="2">
    <citation type="submission" date="2025-08" db="UniProtKB">
        <authorList>
            <consortium name="RefSeq"/>
        </authorList>
    </citation>
    <scope>IDENTIFICATION</scope>
    <source>
        <tissue evidence="3">Leaf</tissue>
    </source>
</reference>
<keyword evidence="2" id="KW-1185">Reference proteome</keyword>
<evidence type="ECO:0000313" key="2">
    <source>
        <dbReference type="Proteomes" id="UP000694864"/>
    </source>
</evidence>
<dbReference type="GeneID" id="109131236"/>
<feature type="compositionally biased region" description="Low complexity" evidence="1">
    <location>
        <begin position="195"/>
        <end position="210"/>
    </location>
</feature>
<dbReference type="PANTHER" id="PTHR47481">
    <property type="match status" value="1"/>
</dbReference>
<evidence type="ECO:0000313" key="3">
    <source>
        <dbReference type="RefSeq" id="XP_019097475.1"/>
    </source>
</evidence>